<evidence type="ECO:0000313" key="2">
    <source>
        <dbReference type="EMBL" id="MEV8466255.1"/>
    </source>
</evidence>
<dbReference type="InterPro" id="IPR050426">
    <property type="entry name" value="Glycosyltransferase_28"/>
</dbReference>
<dbReference type="CDD" id="cd03784">
    <property type="entry name" value="GT1_Gtf-like"/>
    <property type="match status" value="1"/>
</dbReference>
<evidence type="ECO:0000313" key="3">
    <source>
        <dbReference type="Proteomes" id="UP001553161"/>
    </source>
</evidence>
<reference evidence="2 3" key="1">
    <citation type="submission" date="2024-07" db="EMBL/GenBank/DDBJ databases">
        <authorList>
            <person name="Kang M."/>
        </authorList>
    </citation>
    <scope>NUCLEOTIDE SEQUENCE [LARGE SCALE GENOMIC DNA]</scope>
    <source>
        <strain evidence="2 3">DFM31</strain>
    </source>
</reference>
<evidence type="ECO:0000259" key="1">
    <source>
        <dbReference type="Pfam" id="PF06722"/>
    </source>
</evidence>
<dbReference type="EMBL" id="JBFBVU010000004">
    <property type="protein sequence ID" value="MEV8466255.1"/>
    <property type="molecule type" value="Genomic_DNA"/>
</dbReference>
<dbReference type="SUPFAM" id="SSF53756">
    <property type="entry name" value="UDP-Glycosyltransferase/glycogen phosphorylase"/>
    <property type="match status" value="1"/>
</dbReference>
<dbReference type="InterPro" id="IPR010610">
    <property type="entry name" value="EryCIII-like_C"/>
</dbReference>
<dbReference type="Gene3D" id="3.40.50.2000">
    <property type="entry name" value="Glycogen Phosphorylase B"/>
    <property type="match status" value="2"/>
</dbReference>
<comment type="caution">
    <text evidence="2">The sequence shown here is derived from an EMBL/GenBank/DDBJ whole genome shotgun (WGS) entry which is preliminary data.</text>
</comment>
<organism evidence="2 3">
    <name type="scientific">Meridianimarinicoccus marinus</name>
    <dbReference type="NCBI Taxonomy" id="3231483"/>
    <lineage>
        <taxon>Bacteria</taxon>
        <taxon>Pseudomonadati</taxon>
        <taxon>Pseudomonadota</taxon>
        <taxon>Alphaproteobacteria</taxon>
        <taxon>Rhodobacterales</taxon>
        <taxon>Paracoccaceae</taxon>
        <taxon>Meridianimarinicoccus</taxon>
    </lineage>
</organism>
<gene>
    <name evidence="2" type="ORF">AB0T83_05570</name>
</gene>
<dbReference type="Pfam" id="PF06722">
    <property type="entry name" value="EryCIII-like_C"/>
    <property type="match status" value="1"/>
</dbReference>
<sequence length="390" mass="41757">MPTAPRRILVTSTPLAGHINPTIPYARALQAAGHEVCYATTQNLRDKIEKHGFSLAPMPEPTKEAAAPTWAALDACGPDEVMPIAFREMFGRVWPEAYLPVLLDKVADWQPHLIVRESMDYSGLIAGEKASIPTACVSITASGLLELFRPEADIAINGLRNRFGVPRANWRVWTEEPIVTPFPPELDTAGLATQTLKPMFVAPDGPATTPLHGDESWMPAEGTPLIYLTLGTVSGRSEKVQAVYRQLLEAVATLPVQALLTTGPIMDPSLLGTIPDNVQVAEFVPQTKVFSVASVVVNHGGSGTYLGCLAAGLPQVVIPLFADQPVNARSLQASGAGLSVPDPNPSRIRDAITSVLDDPAYRDRANAISMRMAAMQPMDRAVARLVAHSG</sequence>
<name>A0ABV3L401_9RHOB</name>
<dbReference type="PANTHER" id="PTHR48050">
    <property type="entry name" value="STEROL 3-BETA-GLUCOSYLTRANSFERASE"/>
    <property type="match status" value="1"/>
</dbReference>
<accession>A0ABV3L401</accession>
<dbReference type="Proteomes" id="UP001553161">
    <property type="component" value="Unassembled WGS sequence"/>
</dbReference>
<proteinExistence type="predicted"/>
<keyword evidence="3" id="KW-1185">Reference proteome</keyword>
<dbReference type="InterPro" id="IPR002213">
    <property type="entry name" value="UDP_glucos_trans"/>
</dbReference>
<protein>
    <submittedName>
        <fullName evidence="2">Glycosyltransferase</fullName>
    </submittedName>
</protein>
<dbReference type="PANTHER" id="PTHR48050:SF13">
    <property type="entry name" value="STEROL 3-BETA-GLUCOSYLTRANSFERASE UGT80A2"/>
    <property type="match status" value="1"/>
</dbReference>
<feature type="domain" description="Erythromycin biosynthesis protein CIII-like C-terminal" evidence="1">
    <location>
        <begin position="266"/>
        <end position="383"/>
    </location>
</feature>